<dbReference type="GO" id="GO:0008305">
    <property type="term" value="C:integrin complex"/>
    <property type="evidence" value="ECO:0007669"/>
    <property type="project" value="TreeGrafter"/>
</dbReference>
<protein>
    <submittedName>
        <fullName evidence="3">Uncharacterized protein</fullName>
    </submittedName>
</protein>
<dbReference type="Gene3D" id="2.130.10.130">
    <property type="entry name" value="Integrin alpha, N-terminal"/>
    <property type="match status" value="1"/>
</dbReference>
<dbReference type="PANTHER" id="PTHR23220">
    <property type="entry name" value="INTEGRIN ALPHA"/>
    <property type="match status" value="1"/>
</dbReference>
<dbReference type="InterPro" id="IPR028994">
    <property type="entry name" value="Integrin_alpha_N"/>
</dbReference>
<feature type="chain" id="PRO_5034226352" evidence="2">
    <location>
        <begin position="17"/>
        <end position="110"/>
    </location>
</feature>
<name>A0A8C0X6E5_CASCN</name>
<dbReference type="PROSITE" id="PS51470">
    <property type="entry name" value="FG_GAP"/>
    <property type="match status" value="1"/>
</dbReference>
<reference evidence="3" key="1">
    <citation type="submission" date="2023-09" db="UniProtKB">
        <authorList>
            <consortium name="Ensembl"/>
        </authorList>
    </citation>
    <scope>IDENTIFICATION</scope>
</reference>
<proteinExistence type="predicted"/>
<sequence>PVLERLLLTSLALCHGFNLDTEYPTTFQENARGFGQSVIQLGGSRLVVGAPQEIKAANQTGGLYQCDYSTASVSPSTYRGLLCSHINFRTDFSISAKNDMGILMGIALHL</sequence>
<dbReference type="GO" id="GO:0005178">
    <property type="term" value="F:integrin binding"/>
    <property type="evidence" value="ECO:0007669"/>
    <property type="project" value="TreeGrafter"/>
</dbReference>
<dbReference type="InterPro" id="IPR013519">
    <property type="entry name" value="Int_alpha_beta-p"/>
</dbReference>
<feature type="signal peptide" evidence="2">
    <location>
        <begin position="1"/>
        <end position="16"/>
    </location>
</feature>
<dbReference type="GO" id="GO:0007160">
    <property type="term" value="P:cell-matrix adhesion"/>
    <property type="evidence" value="ECO:0007669"/>
    <property type="project" value="TreeGrafter"/>
</dbReference>
<dbReference type="GO" id="GO:0098609">
    <property type="term" value="P:cell-cell adhesion"/>
    <property type="evidence" value="ECO:0007669"/>
    <property type="project" value="TreeGrafter"/>
</dbReference>
<dbReference type="AlphaFoldDB" id="A0A8C0X6E5"/>
<evidence type="ECO:0000256" key="1">
    <source>
        <dbReference type="PROSITE-ProRule" id="PRU00803"/>
    </source>
</evidence>
<dbReference type="GO" id="GO:0007229">
    <property type="term" value="P:integrin-mediated signaling pathway"/>
    <property type="evidence" value="ECO:0007669"/>
    <property type="project" value="TreeGrafter"/>
</dbReference>
<dbReference type="PANTHER" id="PTHR23220:SF130">
    <property type="entry name" value="INTEGRIN ALPHA-M"/>
    <property type="match status" value="1"/>
</dbReference>
<organism evidence="3">
    <name type="scientific">Castor canadensis</name>
    <name type="common">American beaver</name>
    <dbReference type="NCBI Taxonomy" id="51338"/>
    <lineage>
        <taxon>Eukaryota</taxon>
        <taxon>Metazoa</taxon>
        <taxon>Chordata</taxon>
        <taxon>Craniata</taxon>
        <taxon>Vertebrata</taxon>
        <taxon>Euteleostomi</taxon>
        <taxon>Mammalia</taxon>
        <taxon>Eutheria</taxon>
        <taxon>Euarchontoglires</taxon>
        <taxon>Glires</taxon>
        <taxon>Rodentia</taxon>
        <taxon>Castorimorpha</taxon>
        <taxon>Castoridae</taxon>
        <taxon>Castor</taxon>
    </lineage>
</organism>
<dbReference type="Ensembl" id="ENSCCNT00000028529.1">
    <property type="protein sequence ID" value="ENSCCNP00000022253.1"/>
    <property type="gene ID" value="ENSCCNG00000021916.1"/>
</dbReference>
<accession>A0A8C0X6E5</accession>
<feature type="repeat" description="FG-GAP" evidence="1">
    <location>
        <begin position="18"/>
        <end position="75"/>
    </location>
</feature>
<dbReference type="GO" id="GO:0009897">
    <property type="term" value="C:external side of plasma membrane"/>
    <property type="evidence" value="ECO:0007669"/>
    <property type="project" value="TreeGrafter"/>
</dbReference>
<evidence type="ECO:0000256" key="2">
    <source>
        <dbReference type="SAM" id="SignalP"/>
    </source>
</evidence>
<keyword evidence="2" id="KW-0732">Signal</keyword>
<evidence type="ECO:0000313" key="3">
    <source>
        <dbReference type="Ensembl" id="ENSCCNP00000022253.1"/>
    </source>
</evidence>
<dbReference type="GO" id="GO:0033627">
    <property type="term" value="P:cell adhesion mediated by integrin"/>
    <property type="evidence" value="ECO:0007669"/>
    <property type="project" value="TreeGrafter"/>
</dbReference>